<reference evidence="2" key="1">
    <citation type="submission" date="2020-04" db="EMBL/GenBank/DDBJ databases">
        <title>Draft genome resource of the tomato pathogen Pseudocercospora fuligena.</title>
        <authorList>
            <person name="Zaccaron A."/>
        </authorList>
    </citation>
    <scope>NUCLEOTIDE SEQUENCE</scope>
    <source>
        <strain evidence="2">PF001</strain>
    </source>
</reference>
<feature type="compositionally biased region" description="Acidic residues" evidence="1">
    <location>
        <begin position="313"/>
        <end position="324"/>
    </location>
</feature>
<dbReference type="Proteomes" id="UP000660729">
    <property type="component" value="Unassembled WGS sequence"/>
</dbReference>
<feature type="region of interest" description="Disordered" evidence="1">
    <location>
        <begin position="270"/>
        <end position="344"/>
    </location>
</feature>
<feature type="compositionally biased region" description="Polar residues" evidence="1">
    <location>
        <begin position="277"/>
        <end position="292"/>
    </location>
</feature>
<comment type="caution">
    <text evidence="2">The sequence shown here is derived from an EMBL/GenBank/DDBJ whole genome shotgun (WGS) entry which is preliminary data.</text>
</comment>
<feature type="compositionally biased region" description="Polar residues" evidence="1">
    <location>
        <begin position="301"/>
        <end position="310"/>
    </location>
</feature>
<accession>A0A8H6RP19</accession>
<dbReference type="AlphaFoldDB" id="A0A8H6RP19"/>
<dbReference type="EMBL" id="JABCIY010000047">
    <property type="protein sequence ID" value="KAF7194904.1"/>
    <property type="molecule type" value="Genomic_DNA"/>
</dbReference>
<dbReference type="OrthoDB" id="3648703at2759"/>
<proteinExistence type="predicted"/>
<evidence type="ECO:0000256" key="1">
    <source>
        <dbReference type="SAM" id="MobiDB-lite"/>
    </source>
</evidence>
<keyword evidence="3" id="KW-1185">Reference proteome</keyword>
<sequence length="466" mass="52366">MTSFVTAFFGSGFDVPSEKDHRSKTHFACAATSLHIETRMRNGSPAAGLLLSLDKVIGQNRTRTTLSLKQAFKHSKPARNTTIISAVYRITIRKAFRAAAKSSLPAQFISSPQSSQITMPAPFWFDQMSQNKREDNEEDYDERVELARSKPDQHFRWCRRELQELIHCTPGKWNVILPPDRNKTGRVASEDRYKDNVKMEKRRYEHFANYEKDPKTLLKEATYRSMRYRQTEMKTDAKKLVERKKGWKVSLPKALKEQLSKPIQAIAEEHASHAPASGSQNPSSDHIQSISNEEGDAPGDQNAQTNSSGWATDDNEELGDDAEGEAWVPDGKGTNMPWPDAIAHPDHDYTNIHILLPPTRKSETPATAKPVRRPICQHLYCKMVQGRHDSKGQPGATTKAIIVMAVVEGHCLVTHPISYCPSKPCLPVPGHEMCRILVAFPRSMLSEMTIISSTACRIMPSILKVL</sequence>
<evidence type="ECO:0000313" key="2">
    <source>
        <dbReference type="EMBL" id="KAF7194904.1"/>
    </source>
</evidence>
<protein>
    <submittedName>
        <fullName evidence="2">Uncharacterized protein</fullName>
    </submittedName>
</protein>
<gene>
    <name evidence="2" type="ORF">HII31_03741</name>
</gene>
<evidence type="ECO:0000313" key="3">
    <source>
        <dbReference type="Proteomes" id="UP000660729"/>
    </source>
</evidence>
<organism evidence="2 3">
    <name type="scientific">Pseudocercospora fuligena</name>
    <dbReference type="NCBI Taxonomy" id="685502"/>
    <lineage>
        <taxon>Eukaryota</taxon>
        <taxon>Fungi</taxon>
        <taxon>Dikarya</taxon>
        <taxon>Ascomycota</taxon>
        <taxon>Pezizomycotina</taxon>
        <taxon>Dothideomycetes</taxon>
        <taxon>Dothideomycetidae</taxon>
        <taxon>Mycosphaerellales</taxon>
        <taxon>Mycosphaerellaceae</taxon>
        <taxon>Pseudocercospora</taxon>
    </lineage>
</organism>
<name>A0A8H6RP19_9PEZI</name>